<dbReference type="GeneID" id="106812490"/>
<keyword evidence="6 9" id="KW-1133">Transmembrane helix</keyword>
<evidence type="ECO:0000256" key="7">
    <source>
        <dbReference type="ARBA" id="ARBA00023034"/>
    </source>
</evidence>
<feature type="transmembrane region" description="Helical" evidence="9">
    <location>
        <begin position="7"/>
        <end position="28"/>
    </location>
</feature>
<evidence type="ECO:0000256" key="3">
    <source>
        <dbReference type="ARBA" id="ARBA00022679"/>
    </source>
</evidence>
<keyword evidence="5 9" id="KW-0735">Signal-anchor</keyword>
<reference evidence="11" key="1">
    <citation type="submission" date="2025-08" db="UniProtKB">
        <authorList>
            <consortium name="RefSeq"/>
        </authorList>
    </citation>
    <scope>IDENTIFICATION</scope>
</reference>
<evidence type="ECO:0000256" key="1">
    <source>
        <dbReference type="ARBA" id="ARBA00004447"/>
    </source>
</evidence>
<organism evidence="10 11">
    <name type="scientific">Priapulus caudatus</name>
    <name type="common">Priapulid worm</name>
    <dbReference type="NCBI Taxonomy" id="37621"/>
    <lineage>
        <taxon>Eukaryota</taxon>
        <taxon>Metazoa</taxon>
        <taxon>Ecdysozoa</taxon>
        <taxon>Scalidophora</taxon>
        <taxon>Priapulida</taxon>
        <taxon>Priapulimorpha</taxon>
        <taxon>Priapulimorphida</taxon>
        <taxon>Priapulidae</taxon>
        <taxon>Priapulus</taxon>
    </lineage>
</organism>
<accession>A0ABM1EI45</accession>
<dbReference type="Pfam" id="PF05679">
    <property type="entry name" value="CHGN"/>
    <property type="match status" value="1"/>
</dbReference>
<evidence type="ECO:0000313" key="11">
    <source>
        <dbReference type="RefSeq" id="XP_014671866.1"/>
    </source>
</evidence>
<dbReference type="InterPro" id="IPR051227">
    <property type="entry name" value="CS_glycosyltransferase"/>
</dbReference>
<keyword evidence="3 9" id="KW-0808">Transferase</keyword>
<keyword evidence="10" id="KW-1185">Reference proteome</keyword>
<proteinExistence type="inferred from homology"/>
<evidence type="ECO:0000256" key="9">
    <source>
        <dbReference type="RuleBase" id="RU364016"/>
    </source>
</evidence>
<evidence type="ECO:0000256" key="6">
    <source>
        <dbReference type="ARBA" id="ARBA00022989"/>
    </source>
</evidence>
<comment type="similarity">
    <text evidence="2 9">Belongs to the chondroitin N-acetylgalactosaminyltransferase family.</text>
</comment>
<keyword evidence="7 9" id="KW-0333">Golgi apparatus</keyword>
<comment type="subcellular location">
    <subcellularLocation>
        <location evidence="1 9">Golgi apparatus</location>
        <location evidence="1 9">Golgi stack membrane</location>
        <topology evidence="1 9">Single-pass type II membrane protein</topology>
    </subcellularLocation>
</comment>
<dbReference type="Gene3D" id="3.90.550.10">
    <property type="entry name" value="Spore Coat Polysaccharide Biosynthesis Protein SpsA, Chain A"/>
    <property type="match status" value="1"/>
</dbReference>
<protein>
    <recommendedName>
        <fullName evidence="9">Hexosyltransferase</fullName>
        <ecNumber evidence="9">2.4.1.-</ecNumber>
    </recommendedName>
</protein>
<evidence type="ECO:0000313" key="10">
    <source>
        <dbReference type="Proteomes" id="UP000695022"/>
    </source>
</evidence>
<gene>
    <name evidence="11" type="primary">LOC106812490</name>
</gene>
<evidence type="ECO:0000256" key="5">
    <source>
        <dbReference type="ARBA" id="ARBA00022968"/>
    </source>
</evidence>
<dbReference type="SUPFAM" id="SSF53448">
    <property type="entry name" value="Nucleotide-diphospho-sugar transferases"/>
    <property type="match status" value="1"/>
</dbReference>
<keyword evidence="4 9" id="KW-0812">Transmembrane</keyword>
<dbReference type="Proteomes" id="UP000695022">
    <property type="component" value="Unplaced"/>
</dbReference>
<dbReference type="RefSeq" id="XP_014671866.1">
    <property type="nucleotide sequence ID" value="XM_014816380.1"/>
</dbReference>
<sequence length="782" mass="87681">MARVSSSIYTALSLLVGIFIGFSIATWLRAHLRICQKQEEILPKPPPNFDDLPPDKRLLFVGIMTAQKFLDTRALTVYQTWGQTIPGKLAFFSSQNSVSKYDIPIVPLERVTDHYPPQKKSFMMLKFMYDNYIDKFEWFMRADDDVYIKADVMEKFLRSVNSSTPLFMGQSGMGKKEELGQLGISSYENFCMGGPGMIFSRETLRRIAPHIQYCLTHLYSFHEDVEIGRCVRQFANISCTWNYEMLHILYHNTSSKADEKLSYIGNLYKDYVLRATSLHPFKVTPHMYRAHAFFDALHARDLRHATLQLTRDASDMDALLGDRRTDRGRLALHPGLSRAPPAGKYDTVAYDFISRSLYSEKNSNPKRGPETATRDALESVVMALMRDANAASRERGRVIDFKEVLYGYVGVDPPRGATWVVDVLMTYKKYAGRKMTVPVRRHVYLQQAFTDVQFREETREDGAEASEGATVSNAYKTLQESLGVGLNLAGGLGGGGGDAENGHEDWVRAKVVHFILPLAGRFATFQRFMNNFESVCLRNDEAVKLAVILFEHAADDAIGDTVALVGELRGRYPHHELAVVHAKGPFSRAPALEIGARQYGRDALLFFVDVDMHFDAAFLQRVRLNTVQSRSVYFPIVYSQFDPATVYADDAAPRDPLRVAEHTGYWRQFGFGIASMYHSDLRDAGGFDLSIVGWGKEDVDLFDKMVRGGNVTIHRAADPGIVHVYHRIECDAGLEPAQLAMCRGTRASTYGSQATLAATLYASPHLLDPVAAVPPAGDSEKA</sequence>
<evidence type="ECO:0000256" key="8">
    <source>
        <dbReference type="ARBA" id="ARBA00023136"/>
    </source>
</evidence>
<name>A0ABM1EI45_PRICU</name>
<keyword evidence="8 9" id="KW-0472">Membrane</keyword>
<evidence type="ECO:0000256" key="4">
    <source>
        <dbReference type="ARBA" id="ARBA00022692"/>
    </source>
</evidence>
<dbReference type="InterPro" id="IPR008428">
    <property type="entry name" value="Chond_GalNAc"/>
</dbReference>
<evidence type="ECO:0000256" key="2">
    <source>
        <dbReference type="ARBA" id="ARBA00009239"/>
    </source>
</evidence>
<dbReference type="Gene3D" id="3.90.550.50">
    <property type="match status" value="1"/>
</dbReference>
<dbReference type="EC" id="2.4.1.-" evidence="9"/>
<dbReference type="PANTHER" id="PTHR12369:SF11">
    <property type="entry name" value="HEXOSYLTRANSFERASE"/>
    <property type="match status" value="1"/>
</dbReference>
<dbReference type="InterPro" id="IPR029044">
    <property type="entry name" value="Nucleotide-diphossugar_trans"/>
</dbReference>
<dbReference type="PANTHER" id="PTHR12369">
    <property type="entry name" value="CHONDROITIN SYNTHASE"/>
    <property type="match status" value="1"/>
</dbReference>